<dbReference type="GO" id="GO:0009102">
    <property type="term" value="P:biotin biosynthetic process"/>
    <property type="evidence" value="ECO:0007669"/>
    <property type="project" value="UniProtKB-UniRule"/>
</dbReference>
<evidence type="ECO:0000256" key="7">
    <source>
        <dbReference type="ARBA" id="ARBA00022898"/>
    </source>
</evidence>
<keyword evidence="6" id="KW-0093">Biotin biosynthesis</keyword>
<dbReference type="PANTHER" id="PTHR13693:SF100">
    <property type="entry name" value="8-AMINO-7-OXONONANOATE SYNTHASE"/>
    <property type="match status" value="1"/>
</dbReference>
<dbReference type="EC" id="2.3.1.47" evidence="10"/>
<dbReference type="Proteomes" id="UP000182264">
    <property type="component" value="Chromosome"/>
</dbReference>
<evidence type="ECO:0000259" key="11">
    <source>
        <dbReference type="Pfam" id="PF00155"/>
    </source>
</evidence>
<comment type="pathway">
    <text evidence="2 10">Cofactor biosynthesis; biotin biosynthesis.</text>
</comment>
<comment type="subunit">
    <text evidence="4 10">Homodimer.</text>
</comment>
<comment type="cofactor">
    <cofactor evidence="1 9 10">
        <name>pyridoxal 5'-phosphate</name>
        <dbReference type="ChEBI" id="CHEBI:597326"/>
    </cofactor>
</comment>
<feature type="domain" description="Aminotransferase class I/classII large" evidence="11">
    <location>
        <begin position="39"/>
        <end position="382"/>
    </location>
</feature>
<keyword evidence="13" id="KW-1185">Reference proteome</keyword>
<dbReference type="NCBIfam" id="TIGR00858">
    <property type="entry name" value="bioF"/>
    <property type="match status" value="1"/>
</dbReference>
<dbReference type="InterPro" id="IPR015422">
    <property type="entry name" value="PyrdxlP-dep_Trfase_small"/>
</dbReference>
<reference evidence="12 13" key="1">
    <citation type="journal article" date="2017" name="Genome Announc.">
        <title>Complete Genome Sequences of Two Acetylene-Fermenting Pelobacter acetylenicus Strains.</title>
        <authorList>
            <person name="Sutton J.M."/>
            <person name="Baesman S.M."/>
            <person name="Fierst J.L."/>
            <person name="Poret-Peterson A.T."/>
            <person name="Oremland R.S."/>
            <person name="Dunlap D.S."/>
            <person name="Akob D.M."/>
        </authorList>
    </citation>
    <scope>NUCLEOTIDE SEQUENCE [LARGE SCALE GENOMIC DNA]</scope>
    <source>
        <strain evidence="12 13">DSM 3247</strain>
    </source>
</reference>
<evidence type="ECO:0000256" key="1">
    <source>
        <dbReference type="ARBA" id="ARBA00001933"/>
    </source>
</evidence>
<sequence>MSLKSWQDALAALASCGMLRRLQTVTGPQRAHVHMQGREMLLLCSNNYLGLADHPALVEAQSRAAAHYGTGSGGSRLISGSMELHEQLETRLACFKGTQRALLFNSGYAANTGILQGLMGPEDIIFSDRLNHASIIDGCRLSRARTLVYPHRDVAALERLMAGEAAGRKGQWLIVTDGVFSMDGDLAPLPELVALKNRYDCLLMVDDAHGTGVLGAGGKGTGEYFGCLANIDLHMGTMGKALGGFGAFVAGPDVLIQTLLNRARSFIFSTSLPPAVVGAGLAALDIVQSEEGRSLRLRLEQLRALVTQHLGPDICTGFDGNTPILPIITGEPQATVRASAWLQQQGIFLQGIRPPTVPEGSCRLRMTLMATHQPGELLQAADLIRKALSA</sequence>
<feature type="modified residue" description="N6-(pyridoxal phosphate)lysine" evidence="9">
    <location>
        <position position="240"/>
    </location>
</feature>
<organism evidence="12 13">
    <name type="scientific">Syntrophotalea acetylenica</name>
    <name type="common">Pelobacter acetylenicus</name>
    <dbReference type="NCBI Taxonomy" id="29542"/>
    <lineage>
        <taxon>Bacteria</taxon>
        <taxon>Pseudomonadati</taxon>
        <taxon>Thermodesulfobacteriota</taxon>
        <taxon>Desulfuromonadia</taxon>
        <taxon>Desulfuromonadales</taxon>
        <taxon>Syntrophotaleaceae</taxon>
        <taxon>Syntrophotalea</taxon>
    </lineage>
</organism>
<dbReference type="CDD" id="cd06454">
    <property type="entry name" value="KBL_like"/>
    <property type="match status" value="1"/>
</dbReference>
<comment type="similarity">
    <text evidence="3 10">Belongs to the class-II pyridoxal-phosphate-dependent aminotransferase family. BioF subfamily.</text>
</comment>
<dbReference type="InterPro" id="IPR015424">
    <property type="entry name" value="PyrdxlP-dep_Trfase"/>
</dbReference>
<dbReference type="Pfam" id="PF00155">
    <property type="entry name" value="Aminotran_1_2"/>
    <property type="match status" value="1"/>
</dbReference>
<comment type="catalytic activity">
    <reaction evidence="8 10">
        <text>6-carboxyhexanoyl-[ACP] + L-alanine + H(+) = (8S)-8-amino-7-oxononanoate + holo-[ACP] + CO2</text>
        <dbReference type="Rhea" id="RHEA:42288"/>
        <dbReference type="Rhea" id="RHEA-COMP:9685"/>
        <dbReference type="Rhea" id="RHEA-COMP:9955"/>
        <dbReference type="ChEBI" id="CHEBI:15378"/>
        <dbReference type="ChEBI" id="CHEBI:16526"/>
        <dbReference type="ChEBI" id="CHEBI:57972"/>
        <dbReference type="ChEBI" id="CHEBI:64479"/>
        <dbReference type="ChEBI" id="CHEBI:78846"/>
        <dbReference type="ChEBI" id="CHEBI:149468"/>
        <dbReference type="EC" id="2.3.1.47"/>
    </reaction>
</comment>
<evidence type="ECO:0000256" key="2">
    <source>
        <dbReference type="ARBA" id="ARBA00004746"/>
    </source>
</evidence>
<name>A0A1L3GIP2_SYNAC</name>
<dbReference type="GO" id="GO:0030170">
    <property type="term" value="F:pyridoxal phosphate binding"/>
    <property type="evidence" value="ECO:0007669"/>
    <property type="project" value="InterPro"/>
</dbReference>
<evidence type="ECO:0000256" key="3">
    <source>
        <dbReference type="ARBA" id="ARBA00010008"/>
    </source>
</evidence>
<evidence type="ECO:0000256" key="8">
    <source>
        <dbReference type="ARBA" id="ARBA00047715"/>
    </source>
</evidence>
<evidence type="ECO:0000313" key="12">
    <source>
        <dbReference type="EMBL" id="APG25807.1"/>
    </source>
</evidence>
<dbReference type="AlphaFoldDB" id="A0A1L3GIP2"/>
<dbReference type="PROSITE" id="PS00599">
    <property type="entry name" value="AA_TRANSFER_CLASS_2"/>
    <property type="match status" value="1"/>
</dbReference>
<evidence type="ECO:0000256" key="9">
    <source>
        <dbReference type="PIRSR" id="PIRSR604723-51"/>
    </source>
</evidence>
<proteinExistence type="inferred from homology"/>
<dbReference type="Gene3D" id="3.40.640.10">
    <property type="entry name" value="Type I PLP-dependent aspartate aminotransferase-like (Major domain)"/>
    <property type="match status" value="1"/>
</dbReference>
<dbReference type="KEGG" id="pace:A6070_06915"/>
<dbReference type="InterPro" id="IPR001917">
    <property type="entry name" value="Aminotrans_II_pyridoxalP_BS"/>
</dbReference>
<dbReference type="RefSeq" id="WP_072287649.1">
    <property type="nucleotide sequence ID" value="NZ_CP015455.1"/>
</dbReference>
<gene>
    <name evidence="12" type="ORF">A7E75_12900</name>
</gene>
<dbReference type="OrthoDB" id="9807157at2"/>
<evidence type="ECO:0000313" key="13">
    <source>
        <dbReference type="Proteomes" id="UP000182264"/>
    </source>
</evidence>
<keyword evidence="7 9" id="KW-0663">Pyridoxal phosphate</keyword>
<dbReference type="Gene3D" id="3.90.1150.10">
    <property type="entry name" value="Aspartate Aminotransferase, domain 1"/>
    <property type="match status" value="1"/>
</dbReference>
<dbReference type="STRING" id="29542.A6070_06915"/>
<dbReference type="InterPro" id="IPR004839">
    <property type="entry name" value="Aminotransferase_I/II_large"/>
</dbReference>
<dbReference type="GO" id="GO:0008710">
    <property type="term" value="F:8-amino-7-oxononanoate synthase activity"/>
    <property type="evidence" value="ECO:0007669"/>
    <property type="project" value="UniProtKB-UniRule"/>
</dbReference>
<comment type="function">
    <text evidence="10">Catalyzes the decarboxylative condensation of pimeloyl-[acyl-carrier protein] and L-alanine to produce 8-amino-7-oxononanoate (AON), [acyl-carrier protein], and carbon dioxide.</text>
</comment>
<accession>A0A1L3GIP2</accession>
<dbReference type="InterPro" id="IPR004723">
    <property type="entry name" value="AONS_Archaea/Proteobacteria"/>
</dbReference>
<protein>
    <recommendedName>
        <fullName evidence="10">8-amino-7-ketopelargonate synthase</fullName>
        <ecNumber evidence="10">2.3.1.47</ecNumber>
    </recommendedName>
</protein>
<dbReference type="PANTHER" id="PTHR13693">
    <property type="entry name" value="CLASS II AMINOTRANSFERASE/8-AMINO-7-OXONONANOATE SYNTHASE"/>
    <property type="match status" value="1"/>
</dbReference>
<dbReference type="SUPFAM" id="SSF53383">
    <property type="entry name" value="PLP-dependent transferases"/>
    <property type="match status" value="1"/>
</dbReference>
<evidence type="ECO:0000256" key="6">
    <source>
        <dbReference type="ARBA" id="ARBA00022756"/>
    </source>
</evidence>
<evidence type="ECO:0000256" key="4">
    <source>
        <dbReference type="ARBA" id="ARBA00011738"/>
    </source>
</evidence>
<dbReference type="EMBL" id="CP015518">
    <property type="protein sequence ID" value="APG25807.1"/>
    <property type="molecule type" value="Genomic_DNA"/>
</dbReference>
<evidence type="ECO:0000256" key="10">
    <source>
        <dbReference type="RuleBase" id="RU003693"/>
    </source>
</evidence>
<dbReference type="InterPro" id="IPR015421">
    <property type="entry name" value="PyrdxlP-dep_Trfase_major"/>
</dbReference>
<dbReference type="InterPro" id="IPR050087">
    <property type="entry name" value="AON_synthase_class-II"/>
</dbReference>
<keyword evidence="5 10" id="KW-0808">Transferase</keyword>
<evidence type="ECO:0000256" key="5">
    <source>
        <dbReference type="ARBA" id="ARBA00022679"/>
    </source>
</evidence>
<dbReference type="UniPathway" id="UPA00078"/>